<evidence type="ECO:0000256" key="2">
    <source>
        <dbReference type="SAM" id="Phobius"/>
    </source>
</evidence>
<dbReference type="OrthoDB" id="3791566at2759"/>
<dbReference type="eggNOG" id="ENOG502QV0S">
    <property type="taxonomic scope" value="Eukaryota"/>
</dbReference>
<accession>F0XII1</accession>
<feature type="transmembrane region" description="Helical" evidence="2">
    <location>
        <begin position="59"/>
        <end position="79"/>
    </location>
</feature>
<sequence length="297" mass="31912">MADGGPTAQTMRFDKAVATACGSFAVTNVDDLFVLATFFAEATAGRSGLTPLKITLGQYFGFTGIIIVSLAGFGVSLVVPAEPIGFLGLVPLLLGIWKLAGAIAPAGGNADEEEPREQPNVRQGKTSRTAGVRSVLKVAAVTMMNGGDNVGTYIPLFSQARGAEIVVYAAMYYLMLGLWCAAAFLAMRQQHVLRLARKYSRVLVPLLYTGIGTYIIVKSQCYPWSVARIDHSVSGHHGATILAVATTVLLLTYLGVVLWVRLRAQLQALVLHARTQRQEEDTELRSLEADGHCRDIC</sequence>
<keyword evidence="2" id="KW-0472">Membrane</keyword>
<evidence type="ECO:0000256" key="1">
    <source>
        <dbReference type="SAM" id="MobiDB-lite"/>
    </source>
</evidence>
<dbReference type="GeneID" id="25979222"/>
<proteinExistence type="predicted"/>
<gene>
    <name evidence="3" type="ORF">CMQ_5854</name>
</gene>
<dbReference type="Pfam" id="PF03596">
    <property type="entry name" value="Cad"/>
    <property type="match status" value="1"/>
</dbReference>
<feature type="transmembrane region" description="Helical" evidence="2">
    <location>
        <begin position="86"/>
        <end position="106"/>
    </location>
</feature>
<dbReference type="AlphaFoldDB" id="F0XII1"/>
<feature type="region of interest" description="Disordered" evidence="1">
    <location>
        <begin position="107"/>
        <end position="129"/>
    </location>
</feature>
<feature type="transmembrane region" description="Helical" evidence="2">
    <location>
        <begin position="199"/>
        <end position="217"/>
    </location>
</feature>
<dbReference type="InParanoid" id="F0XII1"/>
<evidence type="ECO:0000313" key="4">
    <source>
        <dbReference type="Proteomes" id="UP000007796"/>
    </source>
</evidence>
<dbReference type="HOGENOM" id="CLU_071117_0_0_1"/>
<organism evidence="4">
    <name type="scientific">Grosmannia clavigera (strain kw1407 / UAMH 11150)</name>
    <name type="common">Blue stain fungus</name>
    <name type="synonym">Graphiocladiella clavigera</name>
    <dbReference type="NCBI Taxonomy" id="655863"/>
    <lineage>
        <taxon>Eukaryota</taxon>
        <taxon>Fungi</taxon>
        <taxon>Dikarya</taxon>
        <taxon>Ascomycota</taxon>
        <taxon>Pezizomycotina</taxon>
        <taxon>Sordariomycetes</taxon>
        <taxon>Sordariomycetidae</taxon>
        <taxon>Ophiostomatales</taxon>
        <taxon>Ophiostomataceae</taxon>
        <taxon>Leptographium</taxon>
    </lineage>
</organism>
<dbReference type="EMBL" id="GL629771">
    <property type="protein sequence ID" value="EFX02493.1"/>
    <property type="molecule type" value="Genomic_DNA"/>
</dbReference>
<keyword evidence="4" id="KW-1185">Reference proteome</keyword>
<keyword evidence="2" id="KW-1133">Transmembrane helix</keyword>
<dbReference type="Proteomes" id="UP000007796">
    <property type="component" value="Unassembled WGS sequence"/>
</dbReference>
<evidence type="ECO:0000313" key="3">
    <source>
        <dbReference type="EMBL" id="EFX02493.1"/>
    </source>
</evidence>
<feature type="compositionally biased region" description="Polar residues" evidence="1">
    <location>
        <begin position="120"/>
        <end position="129"/>
    </location>
</feature>
<feature type="transmembrane region" description="Helical" evidence="2">
    <location>
        <begin position="237"/>
        <end position="260"/>
    </location>
</feature>
<dbReference type="InterPro" id="IPR004676">
    <property type="entry name" value="Cd-R_transporter"/>
</dbReference>
<feature type="transmembrane region" description="Helical" evidence="2">
    <location>
        <begin position="165"/>
        <end position="187"/>
    </location>
</feature>
<keyword evidence="2" id="KW-0812">Transmembrane</keyword>
<name>F0XII1_GROCL</name>
<dbReference type="RefSeq" id="XP_014171975.1">
    <property type="nucleotide sequence ID" value="XM_014316500.1"/>
</dbReference>
<reference evidence="3 4" key="1">
    <citation type="journal article" date="2011" name="Proc. Natl. Acad. Sci. U.S.A.">
        <title>Genome and transcriptome analyses of the mountain pine beetle-fungal symbiont Grosmannia clavigera, a lodgepole pine pathogen.</title>
        <authorList>
            <person name="DiGuistini S."/>
            <person name="Wang Y."/>
            <person name="Liao N.Y."/>
            <person name="Taylor G."/>
            <person name="Tanguay P."/>
            <person name="Feau N."/>
            <person name="Henrissat B."/>
            <person name="Chan S.K."/>
            <person name="Hesse-Orce U."/>
            <person name="Alamouti S.M."/>
            <person name="Tsui C.K.M."/>
            <person name="Docking R.T."/>
            <person name="Levasseur A."/>
            <person name="Haridas S."/>
            <person name="Robertson G."/>
            <person name="Birol I."/>
            <person name="Holt R.A."/>
            <person name="Marra M.A."/>
            <person name="Hamelin R.C."/>
            <person name="Hirst M."/>
            <person name="Jones S.J.M."/>
            <person name="Bohlmann J."/>
            <person name="Breuil C."/>
        </authorList>
    </citation>
    <scope>NUCLEOTIDE SEQUENCE [LARGE SCALE GENOMIC DNA]</scope>
    <source>
        <strain evidence="4">kw1407 / UAMH 11150</strain>
    </source>
</reference>
<protein>
    <submittedName>
        <fullName evidence="3">Cadmium resistance transporter</fullName>
    </submittedName>
</protein>